<sequence length="536" mass="59369">MLYSMDAADSNVYVSILTTCFNMKALADGKRVHLHLIKTGFEVDTSVGNKLVIMYGKCGSFEDARQVFDKMSKRDSVTWSAMIGVYSQNGLGDDALRLYREMMSCGVKPNQFTFGSVVSACAKMEALEEGKQVQGFVVKSGFESNAVVGSVLVDMYAKCGYIEDARKVFDNMPDRTVVASTAMVSGYARNERVEEASELFWRMPERNVVSWNAMIAGYAQTGHNEEAVELFSRMRCSGNSPNQTTFSTVLSACGNLAALEKGKHAHGLIIKTVFKLGVFVGNALTTMYAKCGSIEDARQLFDRVTERNVVTWNAVISGYAQHGEGNETIYLFEQMQKAGMKPNHVTFLCVLSACSHAGLVAEGRHYFYSMCQDHGIIPRAEHYACVVDLLGRSGYLDEAEGFIEKMPLEPNAGLWKALLAACRTHANSDIGQRAAEKVFELGEQPPSTYVILSNIYAEAGRWNDVAKVRTMMKDRGVKKAPGLSWIEIKNQVHSFVIGDRSHPQTEEIYAMVEKLTRLMKEAGYVPNSNFVLHDVD</sequence>
<dbReference type="FunFam" id="1.25.40.10:FF:000366">
    <property type="entry name" value="Pentatricopeptide (PPR) repeat-containing protein"/>
    <property type="match status" value="1"/>
</dbReference>
<reference evidence="3 4" key="1">
    <citation type="journal article" date="2021" name="Nat. Plants">
        <title>The Taxus genome provides insights into paclitaxel biosynthesis.</title>
        <authorList>
            <person name="Xiong X."/>
            <person name="Gou J."/>
            <person name="Liao Q."/>
            <person name="Li Y."/>
            <person name="Zhou Q."/>
            <person name="Bi G."/>
            <person name="Li C."/>
            <person name="Du R."/>
            <person name="Wang X."/>
            <person name="Sun T."/>
            <person name="Guo L."/>
            <person name="Liang H."/>
            <person name="Lu P."/>
            <person name="Wu Y."/>
            <person name="Zhang Z."/>
            <person name="Ro D.K."/>
            <person name="Shang Y."/>
            <person name="Huang S."/>
            <person name="Yan J."/>
        </authorList>
    </citation>
    <scope>NUCLEOTIDE SEQUENCE [LARGE SCALE GENOMIC DNA]</scope>
    <source>
        <strain evidence="3">Ta-2019</strain>
    </source>
</reference>
<dbReference type="FunFam" id="1.25.40.10:FF:000031">
    <property type="entry name" value="Pentatricopeptide repeat-containing protein mitochondrial"/>
    <property type="match status" value="1"/>
</dbReference>
<dbReference type="Pfam" id="PF01535">
    <property type="entry name" value="PPR"/>
    <property type="match status" value="3"/>
</dbReference>
<dbReference type="InterPro" id="IPR046960">
    <property type="entry name" value="PPR_At4g14850-like_plant"/>
</dbReference>
<dbReference type="FunFam" id="1.25.40.10:FF:000393">
    <property type="entry name" value="Pentatricopeptide repeat-containing protein At1g20230"/>
    <property type="match status" value="1"/>
</dbReference>
<feature type="repeat" description="PPR" evidence="2">
    <location>
        <begin position="44"/>
        <end position="74"/>
    </location>
</feature>
<dbReference type="InterPro" id="IPR011990">
    <property type="entry name" value="TPR-like_helical_dom_sf"/>
</dbReference>
<dbReference type="PROSITE" id="PS51375">
    <property type="entry name" value="PPR"/>
    <property type="match status" value="6"/>
</dbReference>
<dbReference type="InterPro" id="IPR002885">
    <property type="entry name" value="PPR_rpt"/>
</dbReference>
<keyword evidence="4" id="KW-1185">Reference proteome</keyword>
<feature type="repeat" description="PPR" evidence="2">
    <location>
        <begin position="75"/>
        <end position="109"/>
    </location>
</feature>
<dbReference type="AlphaFoldDB" id="A0AA38LA13"/>
<accession>A0AA38LA13</accession>
<dbReference type="EMBL" id="JAHRHJ020000006">
    <property type="protein sequence ID" value="KAH9313012.1"/>
    <property type="molecule type" value="Genomic_DNA"/>
</dbReference>
<dbReference type="OMA" id="YCRMQME"/>
<evidence type="ECO:0000313" key="3">
    <source>
        <dbReference type="EMBL" id="KAH9313012.1"/>
    </source>
</evidence>
<dbReference type="InterPro" id="IPR046849">
    <property type="entry name" value="E2_motif"/>
</dbReference>
<evidence type="ECO:0000256" key="2">
    <source>
        <dbReference type="PROSITE-ProRule" id="PRU00708"/>
    </source>
</evidence>
<dbReference type="PANTHER" id="PTHR47926:SF471">
    <property type="entry name" value="DYW DOMAIN-CONTAINING PROTEIN"/>
    <property type="match status" value="1"/>
</dbReference>
<dbReference type="Gene3D" id="1.25.40.10">
    <property type="entry name" value="Tetratricopeptide repeat domain"/>
    <property type="match status" value="4"/>
</dbReference>
<dbReference type="FunFam" id="1.25.40.10:FF:000344">
    <property type="entry name" value="Pentatricopeptide repeat-containing protein"/>
    <property type="match status" value="1"/>
</dbReference>
<evidence type="ECO:0008006" key="5">
    <source>
        <dbReference type="Google" id="ProtNLM"/>
    </source>
</evidence>
<dbReference type="Pfam" id="PF20430">
    <property type="entry name" value="Eplus_motif"/>
    <property type="match status" value="1"/>
</dbReference>
<feature type="repeat" description="PPR" evidence="2">
    <location>
        <begin position="445"/>
        <end position="479"/>
    </location>
</feature>
<organism evidence="3 4">
    <name type="scientific">Taxus chinensis</name>
    <name type="common">Chinese yew</name>
    <name type="synonym">Taxus wallichiana var. chinensis</name>
    <dbReference type="NCBI Taxonomy" id="29808"/>
    <lineage>
        <taxon>Eukaryota</taxon>
        <taxon>Viridiplantae</taxon>
        <taxon>Streptophyta</taxon>
        <taxon>Embryophyta</taxon>
        <taxon>Tracheophyta</taxon>
        <taxon>Spermatophyta</taxon>
        <taxon>Pinopsida</taxon>
        <taxon>Pinidae</taxon>
        <taxon>Conifers II</taxon>
        <taxon>Cupressales</taxon>
        <taxon>Taxaceae</taxon>
        <taxon>Taxus</taxon>
    </lineage>
</organism>
<dbReference type="PANTHER" id="PTHR47926">
    <property type="entry name" value="PENTATRICOPEPTIDE REPEAT-CONTAINING PROTEIN"/>
    <property type="match status" value="1"/>
</dbReference>
<evidence type="ECO:0000256" key="1">
    <source>
        <dbReference type="ARBA" id="ARBA00022737"/>
    </source>
</evidence>
<dbReference type="InterPro" id="IPR046848">
    <property type="entry name" value="E_motif"/>
</dbReference>
<keyword evidence="1" id="KW-0677">Repeat</keyword>
<protein>
    <recommendedName>
        <fullName evidence="5">Pentatricopeptide repeat-containing protein</fullName>
    </recommendedName>
</protein>
<dbReference type="GO" id="GO:0003723">
    <property type="term" value="F:RNA binding"/>
    <property type="evidence" value="ECO:0007669"/>
    <property type="project" value="InterPro"/>
</dbReference>
<gene>
    <name evidence="3" type="ORF">KI387_028047</name>
</gene>
<proteinExistence type="predicted"/>
<dbReference type="Pfam" id="PF20431">
    <property type="entry name" value="E_motif"/>
    <property type="match status" value="1"/>
</dbReference>
<evidence type="ECO:0000313" key="4">
    <source>
        <dbReference type="Proteomes" id="UP000824469"/>
    </source>
</evidence>
<feature type="repeat" description="PPR" evidence="2">
    <location>
        <begin position="207"/>
        <end position="241"/>
    </location>
</feature>
<dbReference type="GO" id="GO:0009451">
    <property type="term" value="P:RNA modification"/>
    <property type="evidence" value="ECO:0007669"/>
    <property type="project" value="InterPro"/>
</dbReference>
<dbReference type="NCBIfam" id="TIGR00756">
    <property type="entry name" value="PPR"/>
    <property type="match status" value="4"/>
</dbReference>
<feature type="repeat" description="PPR" evidence="2">
    <location>
        <begin position="145"/>
        <end position="179"/>
    </location>
</feature>
<dbReference type="Proteomes" id="UP000824469">
    <property type="component" value="Unassembled WGS sequence"/>
</dbReference>
<dbReference type="Pfam" id="PF13041">
    <property type="entry name" value="PPR_2"/>
    <property type="match status" value="3"/>
</dbReference>
<comment type="caution">
    <text evidence="3">The sequence shown here is derived from an EMBL/GenBank/DDBJ whole genome shotgun (WGS) entry which is preliminary data.</text>
</comment>
<feature type="repeat" description="PPR" evidence="2">
    <location>
        <begin position="308"/>
        <end position="342"/>
    </location>
</feature>
<name>A0AA38LA13_TAXCH</name>